<name>A0A198UPH0_MORCA</name>
<dbReference type="PANTHER" id="PTHR34301">
    <property type="entry name" value="DNA-BINDING PROTEIN-RELATED"/>
    <property type="match status" value="1"/>
</dbReference>
<dbReference type="RefSeq" id="WP_064611683.1">
    <property type="nucleotide sequence ID" value="NZ_LXHB01000118.1"/>
</dbReference>
<keyword evidence="2" id="KW-1185">Reference proteome</keyword>
<dbReference type="PANTHER" id="PTHR34301:SF8">
    <property type="entry name" value="ATPASE DOMAIN-CONTAINING PROTEIN"/>
    <property type="match status" value="1"/>
</dbReference>
<gene>
    <name evidence="1" type="ORF">AO384_0744</name>
</gene>
<evidence type="ECO:0000313" key="2">
    <source>
        <dbReference type="Proteomes" id="UP000078228"/>
    </source>
</evidence>
<protein>
    <recommendedName>
        <fullName evidence="3">Archaeal ATPase family protein</fullName>
    </recommendedName>
</protein>
<reference evidence="1 2" key="1">
    <citation type="journal article" date="2016" name="Genome Biol. Evol.">
        <title>Comparative Genomic Analyses of the Moraxella catarrhalis Serosensitive and Seroresistant Lineages Demonstrate Their Independent Evolution.</title>
        <authorList>
            <person name="Earl J.P."/>
            <person name="de Vries S.P."/>
            <person name="Ahmed A."/>
            <person name="Powell E."/>
            <person name="Schultz M.P."/>
            <person name="Hermans P.W."/>
            <person name="Hill D.J."/>
            <person name="Zhou Z."/>
            <person name="Constantinidou C.I."/>
            <person name="Hu F.Z."/>
            <person name="Bootsma H.J."/>
            <person name="Ehrlich G.D."/>
        </authorList>
    </citation>
    <scope>NUCLEOTIDE SEQUENCE [LARGE SCALE GENOMIC DNA]</scope>
    <source>
        <strain evidence="1 2">Z7542</strain>
    </source>
</reference>
<accession>A0A198UPH0</accession>
<dbReference type="EMBL" id="LXHC01000009">
    <property type="protein sequence ID" value="OAU97147.1"/>
    <property type="molecule type" value="Genomic_DNA"/>
</dbReference>
<evidence type="ECO:0008006" key="3">
    <source>
        <dbReference type="Google" id="ProtNLM"/>
    </source>
</evidence>
<dbReference type="InterPro" id="IPR027417">
    <property type="entry name" value="P-loop_NTPase"/>
</dbReference>
<dbReference type="Proteomes" id="UP000078228">
    <property type="component" value="Unassembled WGS sequence"/>
</dbReference>
<dbReference type="OrthoDB" id="8576717at2"/>
<dbReference type="AlphaFoldDB" id="A0A198UPH0"/>
<dbReference type="Gene3D" id="3.40.50.300">
    <property type="entry name" value="P-loop containing nucleotide triphosphate hydrolases"/>
    <property type="match status" value="1"/>
</dbReference>
<comment type="caution">
    <text evidence="1">The sequence shown here is derived from an EMBL/GenBank/DDBJ whole genome shotgun (WGS) entry which is preliminary data.</text>
</comment>
<sequence length="347" mass="39572">MQDIWHYPRAELAQQVMGLFNSNLSHALTFFAPRRKGKTEFLLKDIKPLAIEQDYQVFYFSFLDSGEQAQKRFIYELTAFGQGKIGKAINQLSSVEIQGFKAELQHLQHDDVLHALNAIAKQNKRTLLLLDEIQALAGVAYYPIIASLRTALDTNKDKIKVIFTGSSRENLRLMFSSSQAPFFHYGQNVDFPDLPKAFTDHLADTFYHTTKRQLDKDALWQAFIELNKSPQMARAMIEKMALNPNLSLDDAKQLLIDDTAQFNEYLPTYRQLTALQQAVLVLIAMGENQPYSQATKDRLGKKLGIEITTPAIQSAIRSLSKKGLIFKKDNGVYEIDDPFFNQWVLDN</sequence>
<evidence type="ECO:0000313" key="1">
    <source>
        <dbReference type="EMBL" id="OAU97147.1"/>
    </source>
</evidence>
<dbReference type="SUPFAM" id="SSF52540">
    <property type="entry name" value="P-loop containing nucleoside triphosphate hydrolases"/>
    <property type="match status" value="1"/>
</dbReference>
<organism evidence="1 2">
    <name type="scientific">Moraxella catarrhalis</name>
    <name type="common">Branhamella catarrhalis</name>
    <dbReference type="NCBI Taxonomy" id="480"/>
    <lineage>
        <taxon>Bacteria</taxon>
        <taxon>Pseudomonadati</taxon>
        <taxon>Pseudomonadota</taxon>
        <taxon>Gammaproteobacteria</taxon>
        <taxon>Moraxellales</taxon>
        <taxon>Moraxellaceae</taxon>
        <taxon>Moraxella</taxon>
    </lineage>
</organism>
<proteinExistence type="predicted"/>
<dbReference type="PATRIC" id="fig|480.237.peg.318"/>